<feature type="compositionally biased region" description="Low complexity" evidence="5">
    <location>
        <begin position="521"/>
        <end position="551"/>
    </location>
</feature>
<evidence type="ECO:0000313" key="7">
    <source>
        <dbReference type="EMBL" id="SHN45582.1"/>
    </source>
</evidence>
<keyword evidence="2" id="KW-0645">Protease</keyword>
<dbReference type="SUPFAM" id="SSF54001">
    <property type="entry name" value="Cysteine proteinases"/>
    <property type="match status" value="1"/>
</dbReference>
<keyword evidence="8" id="KW-1185">Reference proteome</keyword>
<dbReference type="PROSITE" id="PS51935">
    <property type="entry name" value="NLPC_P60"/>
    <property type="match status" value="1"/>
</dbReference>
<evidence type="ECO:0000259" key="6">
    <source>
        <dbReference type="PROSITE" id="PS51935"/>
    </source>
</evidence>
<gene>
    <name evidence="7" type="ORF">SAMN05443668_112123</name>
</gene>
<dbReference type="InterPro" id="IPR051794">
    <property type="entry name" value="PG_Endopeptidase_C40"/>
</dbReference>
<evidence type="ECO:0000256" key="3">
    <source>
        <dbReference type="ARBA" id="ARBA00022801"/>
    </source>
</evidence>
<comment type="similarity">
    <text evidence="1">Belongs to the peptidase C40 family.</text>
</comment>
<evidence type="ECO:0000313" key="8">
    <source>
        <dbReference type="Proteomes" id="UP000184440"/>
    </source>
</evidence>
<keyword evidence="3 7" id="KW-0378">Hydrolase</keyword>
<feature type="compositionally biased region" description="Basic and acidic residues" evidence="5">
    <location>
        <begin position="575"/>
        <end position="588"/>
    </location>
</feature>
<dbReference type="Proteomes" id="UP000184440">
    <property type="component" value="Unassembled WGS sequence"/>
</dbReference>
<evidence type="ECO:0000256" key="2">
    <source>
        <dbReference type="ARBA" id="ARBA00022670"/>
    </source>
</evidence>
<dbReference type="InterPro" id="IPR000064">
    <property type="entry name" value="NLP_P60_dom"/>
</dbReference>
<dbReference type="GO" id="GO:0008234">
    <property type="term" value="F:cysteine-type peptidase activity"/>
    <property type="evidence" value="ECO:0007669"/>
    <property type="project" value="UniProtKB-KW"/>
</dbReference>
<dbReference type="Pfam" id="PF00877">
    <property type="entry name" value="NLPC_P60"/>
    <property type="match status" value="1"/>
</dbReference>
<feature type="domain" description="NlpC/P60" evidence="6">
    <location>
        <begin position="373"/>
        <end position="495"/>
    </location>
</feature>
<dbReference type="InterPro" id="IPR038765">
    <property type="entry name" value="Papain-like_cys_pep_sf"/>
</dbReference>
<dbReference type="Gene3D" id="3.90.1720.10">
    <property type="entry name" value="endopeptidase domain like (from Nostoc punctiforme)"/>
    <property type="match status" value="1"/>
</dbReference>
<dbReference type="OrthoDB" id="5244330at2"/>
<dbReference type="GO" id="GO:0006508">
    <property type="term" value="P:proteolysis"/>
    <property type="evidence" value="ECO:0007669"/>
    <property type="project" value="UniProtKB-KW"/>
</dbReference>
<feature type="compositionally biased region" description="Basic residues" evidence="5">
    <location>
        <begin position="559"/>
        <end position="571"/>
    </location>
</feature>
<sequence length="588" mass="60463">MAGAHRKPTPSFRRSSALFPSALAAIRNFDGLRAVRLSAAVGTALTLVAGSGPADAFGGTPARVVPARVAIDRPLVSVELPKGVAGPALPATSALRPEFHPAATPGRPAARHPAVGAKRPLAAGHPAGVNRPPSAGRPAVGVKRPLVGGNPAVGAGRGAAVGAQPAIGARQSLAAGHPIAGGRPVAPARPASRPRPVTDPVLAQIARESAAGEAVAERLTDAKITLGTLAAAHTTAESELAAARAVTADAESEAAAWARDSFIAEASRPTGLAADPRSAVLGRPKVGPALLALETAEAHERAAADAARRAGELLDVQRSRVDALRRDLAARGATLRRLRAARAAALAAAQRRRDAVEAALVRRHLRDAKGAAGKAAVSAVEFALAQRGKPYEWGAEGPQRFDCSGLVQTAYASADVTLPRTARPQYRASRPVSITALLPGDLLFFATDRADWDTIHHVGVYLGRGLMVHAPTTGDVVRIAPVWWSEFFAAGRVVPGRAGKRGDDRSRIAIRPERRAKPQATPSRPGATGSPSGSPSTSGSPEASGSPTGAARTSENPRAVRRKAGKARRSPHSPATERPKPTTHSDRG</sequence>
<dbReference type="PANTHER" id="PTHR47359:SF3">
    <property type="entry name" value="NLP_P60 DOMAIN-CONTAINING PROTEIN-RELATED"/>
    <property type="match status" value="1"/>
</dbReference>
<reference evidence="7 8" key="1">
    <citation type="submission" date="2016-11" db="EMBL/GenBank/DDBJ databases">
        <authorList>
            <person name="Jaros S."/>
            <person name="Januszkiewicz K."/>
            <person name="Wedrychowicz H."/>
        </authorList>
    </citation>
    <scope>NUCLEOTIDE SEQUENCE [LARGE SCALE GENOMIC DNA]</scope>
    <source>
        <strain evidence="7 8">DSM 46144</strain>
    </source>
</reference>
<evidence type="ECO:0000256" key="1">
    <source>
        <dbReference type="ARBA" id="ARBA00007074"/>
    </source>
</evidence>
<accession>A0A1M7RHD8</accession>
<dbReference type="EMBL" id="FRCS01000012">
    <property type="protein sequence ID" value="SHN45582.1"/>
    <property type="molecule type" value="Genomic_DNA"/>
</dbReference>
<organism evidence="7 8">
    <name type="scientific">Cryptosporangium aurantiacum</name>
    <dbReference type="NCBI Taxonomy" id="134849"/>
    <lineage>
        <taxon>Bacteria</taxon>
        <taxon>Bacillati</taxon>
        <taxon>Actinomycetota</taxon>
        <taxon>Actinomycetes</taxon>
        <taxon>Cryptosporangiales</taxon>
        <taxon>Cryptosporangiaceae</taxon>
        <taxon>Cryptosporangium</taxon>
    </lineage>
</organism>
<name>A0A1M7RHD8_9ACTN</name>
<proteinExistence type="inferred from homology"/>
<feature type="compositionally biased region" description="Basic and acidic residues" evidence="5">
    <location>
        <begin position="500"/>
        <end position="516"/>
    </location>
</feature>
<dbReference type="AlphaFoldDB" id="A0A1M7RHD8"/>
<dbReference type="RefSeq" id="WP_073262286.1">
    <property type="nucleotide sequence ID" value="NZ_FRCS01000012.1"/>
</dbReference>
<evidence type="ECO:0000256" key="4">
    <source>
        <dbReference type="ARBA" id="ARBA00022807"/>
    </source>
</evidence>
<keyword evidence="4" id="KW-0788">Thiol protease</keyword>
<evidence type="ECO:0000256" key="5">
    <source>
        <dbReference type="SAM" id="MobiDB-lite"/>
    </source>
</evidence>
<dbReference type="PANTHER" id="PTHR47359">
    <property type="entry name" value="PEPTIDOGLYCAN DL-ENDOPEPTIDASE CWLO"/>
    <property type="match status" value="1"/>
</dbReference>
<feature type="region of interest" description="Disordered" evidence="5">
    <location>
        <begin position="495"/>
        <end position="588"/>
    </location>
</feature>
<dbReference type="STRING" id="134849.SAMN05443668_112123"/>
<protein>
    <submittedName>
        <fullName evidence="7">Cell wall-associated hydrolase, NlpC family</fullName>
    </submittedName>
</protein>